<dbReference type="InterPro" id="IPR036278">
    <property type="entry name" value="Sialidase_sf"/>
</dbReference>
<organism evidence="7 8">
    <name type="scientific">Rohdeia mirabilis</name>
    <dbReference type="NCBI Taxonomy" id="2528008"/>
    <lineage>
        <taxon>Bacteria</taxon>
        <taxon>Pseudomonadati</taxon>
        <taxon>Planctomycetota</taxon>
        <taxon>Planctomycetia</taxon>
        <taxon>Planctomycetia incertae sedis</taxon>
        <taxon>Rohdeia</taxon>
    </lineage>
</organism>
<dbReference type="GO" id="GO:0006689">
    <property type="term" value="P:ganglioside catabolic process"/>
    <property type="evidence" value="ECO:0007669"/>
    <property type="project" value="TreeGrafter"/>
</dbReference>
<dbReference type="GO" id="GO:0005737">
    <property type="term" value="C:cytoplasm"/>
    <property type="evidence" value="ECO:0007669"/>
    <property type="project" value="TreeGrafter"/>
</dbReference>
<evidence type="ECO:0000259" key="6">
    <source>
        <dbReference type="Pfam" id="PF13088"/>
    </source>
</evidence>
<evidence type="ECO:0000256" key="2">
    <source>
        <dbReference type="ARBA" id="ARBA00009348"/>
    </source>
</evidence>
<evidence type="ECO:0000256" key="3">
    <source>
        <dbReference type="ARBA" id="ARBA00012733"/>
    </source>
</evidence>
<accession>A0A518CV36</accession>
<comment type="catalytic activity">
    <reaction evidence="1">
        <text>Hydrolysis of alpha-(2-&gt;3)-, alpha-(2-&gt;6)-, alpha-(2-&gt;8)- glycosidic linkages of terminal sialic acid residues in oligosaccharides, glycoproteins, glycolipids, colominic acid and synthetic substrates.</text>
        <dbReference type="EC" id="3.2.1.18"/>
    </reaction>
</comment>
<evidence type="ECO:0000313" key="8">
    <source>
        <dbReference type="Proteomes" id="UP000319342"/>
    </source>
</evidence>
<feature type="region of interest" description="Disordered" evidence="4">
    <location>
        <begin position="403"/>
        <end position="423"/>
    </location>
</feature>
<dbReference type="OrthoDB" id="7294637at2"/>
<evidence type="ECO:0000256" key="1">
    <source>
        <dbReference type="ARBA" id="ARBA00000427"/>
    </source>
</evidence>
<protein>
    <recommendedName>
        <fullName evidence="3">exo-alpha-sialidase</fullName>
        <ecNumber evidence="3">3.2.1.18</ecNumber>
    </recommendedName>
</protein>
<keyword evidence="8" id="KW-1185">Reference proteome</keyword>
<evidence type="ECO:0000256" key="4">
    <source>
        <dbReference type="SAM" id="MobiDB-lite"/>
    </source>
</evidence>
<keyword evidence="7" id="KW-0378">Hydrolase</keyword>
<keyword evidence="7" id="KW-0326">Glycosidase</keyword>
<evidence type="ECO:0000256" key="5">
    <source>
        <dbReference type="SAM" id="Phobius"/>
    </source>
</evidence>
<dbReference type="InterPro" id="IPR026856">
    <property type="entry name" value="Sialidase_fam"/>
</dbReference>
<dbReference type="PANTHER" id="PTHR10628">
    <property type="entry name" value="SIALIDASE"/>
    <property type="match status" value="1"/>
</dbReference>
<keyword evidence="5" id="KW-0472">Membrane</keyword>
<dbReference type="RefSeq" id="WP_145182121.1">
    <property type="nucleotide sequence ID" value="NZ_CP036290.1"/>
</dbReference>
<dbReference type="SUPFAM" id="SSF49899">
    <property type="entry name" value="Concanavalin A-like lectins/glucanases"/>
    <property type="match status" value="1"/>
</dbReference>
<keyword evidence="5" id="KW-0812">Transmembrane</keyword>
<dbReference type="SUPFAM" id="SSF50939">
    <property type="entry name" value="Sialidases"/>
    <property type="match status" value="1"/>
</dbReference>
<dbReference type="CDD" id="cd15482">
    <property type="entry name" value="Sialidase_non-viral"/>
    <property type="match status" value="1"/>
</dbReference>
<feature type="domain" description="Sialidase" evidence="6">
    <location>
        <begin position="293"/>
        <end position="585"/>
    </location>
</feature>
<dbReference type="PANTHER" id="PTHR10628:SF30">
    <property type="entry name" value="EXO-ALPHA-SIALIDASE"/>
    <property type="match status" value="1"/>
</dbReference>
<sequence>MDADSTTSLGRLLARFAVWGAILLGTTAGFAGVDDARGAGPLGSAGAQDDEAGDDLFDSRGEPRLDAERLVAWYRPSMQVASSGDSWEAYDYSEHGRHGQSFSLGRFTVDEDAFGAIDGPCTVVCAARVDAGDGGYLFDGAVDGGRRALFAGWSQAPARFTTYGGAARSGAPVRGGTWQVHTVVFGREHTTHYVDGVARSVGAAPTEPLRGLTVGQRYDGSLALNGAIAHLVLYRGELSRDERRGIERWLAAQCGSDGIEAAPFPARPVFTAGDGLYHTYRIPAASVTASGAVLCFAEGRASRSDHAANDLVLRRSPDGGRTWEPVRTLFSDGANALNNPCVVALHTGEHAGRVLLVWQRYLEGHDEHGAAAGYDDPKVCRSYVAHSDDEGLTWSEPREITRAVKPPAATSTASGPGAALQLRDGPHAGRIVVPFNCGPFGEWRVYAAWSDDGGATWERGDFGDDTGIAGRGNEVQMVELPGGALLLNARVQGGGRRRVQARSTDGGATWSPLEVAANLVEPQCMASVLALPGGPHGARLVYCGPRSERARVAGTLMLSDDQGRSWQLGPCVYDGGFAYSQLVRLDADTLGVLFERDGYRGIDLVRVPIAALPSPPRAISLHPPPPRGRNQRGDGAAPPAPPFPELPRGPGLAAEFPLDAGIDEHERVLFAERFDGSTLDEVLARWTDHTQDSSVFELVRGGPLDGGDGARVLRVTATPSENTGGHLYRVVPGVERMYARFCVRYPSDALGYQHHGVHLGGYEPSTPWPQGGAGSRPAGDDRITVGIEPFAHDGRMAAPGAWSFYCYWHEMKISADGNHWGNGIEPSERLQIPANRWQTVEVMVQLNTPGERDGELALWLDGEPVMHVRAGTPRAHWSGLGFDVLDEGDPEAEPFEGFSWRTSAELELNFFQLLHYVTPRALRRAGVTDVEAPVAVEFDHVVVAEDYVGPVAARSTSER</sequence>
<reference evidence="7 8" key="1">
    <citation type="submission" date="2019-02" db="EMBL/GenBank/DDBJ databases">
        <title>Deep-cultivation of Planctomycetes and their phenomic and genomic characterization uncovers novel biology.</title>
        <authorList>
            <person name="Wiegand S."/>
            <person name="Jogler M."/>
            <person name="Boedeker C."/>
            <person name="Pinto D."/>
            <person name="Vollmers J."/>
            <person name="Rivas-Marin E."/>
            <person name="Kohn T."/>
            <person name="Peeters S.H."/>
            <person name="Heuer A."/>
            <person name="Rast P."/>
            <person name="Oberbeckmann S."/>
            <person name="Bunk B."/>
            <person name="Jeske O."/>
            <person name="Meyerdierks A."/>
            <person name="Storesund J.E."/>
            <person name="Kallscheuer N."/>
            <person name="Luecker S."/>
            <person name="Lage O.M."/>
            <person name="Pohl T."/>
            <person name="Merkel B.J."/>
            <person name="Hornburger P."/>
            <person name="Mueller R.-W."/>
            <person name="Bruemmer F."/>
            <person name="Labrenz M."/>
            <person name="Spormann A.M."/>
            <person name="Op den Camp H."/>
            <person name="Overmann J."/>
            <person name="Amann R."/>
            <person name="Jetten M.S.M."/>
            <person name="Mascher T."/>
            <person name="Medema M.H."/>
            <person name="Devos D.P."/>
            <person name="Kaster A.-K."/>
            <person name="Ovreas L."/>
            <person name="Rohde M."/>
            <person name="Galperin M.Y."/>
            <person name="Jogler C."/>
        </authorList>
    </citation>
    <scope>NUCLEOTIDE SEQUENCE [LARGE SCALE GENOMIC DNA]</scope>
    <source>
        <strain evidence="7 8">Pla163</strain>
    </source>
</reference>
<dbReference type="GO" id="GO:0016020">
    <property type="term" value="C:membrane"/>
    <property type="evidence" value="ECO:0007669"/>
    <property type="project" value="TreeGrafter"/>
</dbReference>
<dbReference type="EC" id="3.2.1.18" evidence="3"/>
<feature type="transmembrane region" description="Helical" evidence="5">
    <location>
        <begin position="12"/>
        <end position="33"/>
    </location>
</feature>
<dbReference type="InterPro" id="IPR011040">
    <property type="entry name" value="Sialidase"/>
</dbReference>
<feature type="region of interest" description="Disordered" evidence="4">
    <location>
        <begin position="615"/>
        <end position="650"/>
    </location>
</feature>
<dbReference type="GO" id="GO:0004308">
    <property type="term" value="F:exo-alpha-sialidase activity"/>
    <property type="evidence" value="ECO:0007669"/>
    <property type="project" value="UniProtKB-EC"/>
</dbReference>
<dbReference type="Pfam" id="PF13088">
    <property type="entry name" value="BNR_2"/>
    <property type="match status" value="1"/>
</dbReference>
<dbReference type="GO" id="GO:0009313">
    <property type="term" value="P:oligosaccharide catabolic process"/>
    <property type="evidence" value="ECO:0007669"/>
    <property type="project" value="TreeGrafter"/>
</dbReference>
<gene>
    <name evidence="7" type="primary">nedA</name>
    <name evidence="7" type="ORF">Pla163_01670</name>
</gene>
<dbReference type="InterPro" id="IPR013320">
    <property type="entry name" value="ConA-like_dom_sf"/>
</dbReference>
<dbReference type="Gene3D" id="2.60.120.200">
    <property type="match status" value="2"/>
</dbReference>
<dbReference type="EMBL" id="CP036290">
    <property type="protein sequence ID" value="QDU83071.1"/>
    <property type="molecule type" value="Genomic_DNA"/>
</dbReference>
<dbReference type="AlphaFoldDB" id="A0A518CV36"/>
<dbReference type="Proteomes" id="UP000319342">
    <property type="component" value="Chromosome"/>
</dbReference>
<name>A0A518CV36_9BACT</name>
<dbReference type="Gene3D" id="2.120.10.10">
    <property type="match status" value="1"/>
</dbReference>
<feature type="compositionally biased region" description="Low complexity" evidence="4">
    <location>
        <begin position="406"/>
        <end position="419"/>
    </location>
</feature>
<proteinExistence type="inferred from homology"/>
<comment type="similarity">
    <text evidence="2">Belongs to the glycosyl hydrolase 33 family.</text>
</comment>
<feature type="region of interest" description="Disordered" evidence="4">
    <location>
        <begin position="41"/>
        <end position="60"/>
    </location>
</feature>
<keyword evidence="5" id="KW-1133">Transmembrane helix</keyword>
<dbReference type="Pfam" id="PF13385">
    <property type="entry name" value="Laminin_G_3"/>
    <property type="match status" value="1"/>
</dbReference>
<evidence type="ECO:0000313" key="7">
    <source>
        <dbReference type="EMBL" id="QDU83071.1"/>
    </source>
</evidence>
<feature type="compositionally biased region" description="Pro residues" evidence="4">
    <location>
        <begin position="638"/>
        <end position="647"/>
    </location>
</feature>